<name>A0A6M3JRZ3_9ZZZZ</name>
<protein>
    <submittedName>
        <fullName evidence="1">Uncharacterized protein</fullName>
    </submittedName>
</protein>
<sequence length="75" mass="8825">MTLVVLYAHDWASYGSEDVDENDDFSLMPAWITGLLINEDDEKIVLCPFYFHETGHTRNVMVISKHSIRFRKDYK</sequence>
<gene>
    <name evidence="1" type="ORF">MM415A03019_0009</name>
</gene>
<reference evidence="1" key="1">
    <citation type="submission" date="2020-03" db="EMBL/GenBank/DDBJ databases">
        <title>The deep terrestrial virosphere.</title>
        <authorList>
            <person name="Holmfeldt K."/>
            <person name="Nilsson E."/>
            <person name="Simone D."/>
            <person name="Lopez-Fernandez M."/>
            <person name="Wu X."/>
            <person name="de Brujin I."/>
            <person name="Lundin D."/>
            <person name="Andersson A."/>
            <person name="Bertilsson S."/>
            <person name="Dopson M."/>
        </authorList>
    </citation>
    <scope>NUCLEOTIDE SEQUENCE</scope>
    <source>
        <strain evidence="1">MM415A03019</strain>
    </source>
</reference>
<proteinExistence type="predicted"/>
<dbReference type="EMBL" id="MT141905">
    <property type="protein sequence ID" value="QJA71862.1"/>
    <property type="molecule type" value="Genomic_DNA"/>
</dbReference>
<evidence type="ECO:0000313" key="1">
    <source>
        <dbReference type="EMBL" id="QJA71862.1"/>
    </source>
</evidence>
<organism evidence="1">
    <name type="scientific">viral metagenome</name>
    <dbReference type="NCBI Taxonomy" id="1070528"/>
    <lineage>
        <taxon>unclassified sequences</taxon>
        <taxon>metagenomes</taxon>
        <taxon>organismal metagenomes</taxon>
    </lineage>
</organism>
<dbReference type="AlphaFoldDB" id="A0A6M3JRZ3"/>
<accession>A0A6M3JRZ3</accession>